<keyword evidence="2" id="KW-1185">Reference proteome</keyword>
<dbReference type="AlphaFoldDB" id="A0AAV9V7Y9"/>
<dbReference type="EMBL" id="JAVHNS010000004">
    <property type="protein sequence ID" value="KAK6358047.1"/>
    <property type="molecule type" value="Genomic_DNA"/>
</dbReference>
<dbReference type="Proteomes" id="UP001373714">
    <property type="component" value="Unassembled WGS sequence"/>
</dbReference>
<gene>
    <name evidence="1" type="ORF">TWF730_007401</name>
</gene>
<proteinExistence type="predicted"/>
<evidence type="ECO:0000313" key="2">
    <source>
        <dbReference type="Proteomes" id="UP001373714"/>
    </source>
</evidence>
<comment type="caution">
    <text evidence="1">The sequence shown here is derived from an EMBL/GenBank/DDBJ whole genome shotgun (WGS) entry which is preliminary data.</text>
</comment>
<name>A0AAV9V7Y9_9PEZI</name>
<sequence length="153" mass="17251">MSFWLEMAYGKTFEEGGLFQNAKGENMPKYESLGSLIEYMSKPPTDGKQFNAPHGKCRVLYCNGANFGISLCSRRKGGDKEVSLDGRSIASIVGEWMEEFKWQRALPREKSDGSFKTPNYGRSYWSEDPAWSVNFEECGNNFVGFGSDVLHDT</sequence>
<organism evidence="1 2">
    <name type="scientific">Orbilia blumenaviensis</name>
    <dbReference type="NCBI Taxonomy" id="1796055"/>
    <lineage>
        <taxon>Eukaryota</taxon>
        <taxon>Fungi</taxon>
        <taxon>Dikarya</taxon>
        <taxon>Ascomycota</taxon>
        <taxon>Pezizomycotina</taxon>
        <taxon>Orbiliomycetes</taxon>
        <taxon>Orbiliales</taxon>
        <taxon>Orbiliaceae</taxon>
        <taxon>Orbilia</taxon>
    </lineage>
</organism>
<protein>
    <submittedName>
        <fullName evidence="1">Uncharacterized protein</fullName>
    </submittedName>
</protein>
<reference evidence="1 2" key="1">
    <citation type="submission" date="2019-10" db="EMBL/GenBank/DDBJ databases">
        <authorList>
            <person name="Palmer J.M."/>
        </authorList>
    </citation>
    <scope>NUCLEOTIDE SEQUENCE [LARGE SCALE GENOMIC DNA]</scope>
    <source>
        <strain evidence="1 2">TWF730</strain>
    </source>
</reference>
<evidence type="ECO:0000313" key="1">
    <source>
        <dbReference type="EMBL" id="KAK6358047.1"/>
    </source>
</evidence>
<accession>A0AAV9V7Y9</accession>